<evidence type="ECO:0000256" key="2">
    <source>
        <dbReference type="PROSITE-ProRule" id="PRU00169"/>
    </source>
</evidence>
<gene>
    <name evidence="4" type="ORF">ESA94_21010</name>
</gene>
<dbReference type="GO" id="GO:0000160">
    <property type="term" value="P:phosphorelay signal transduction system"/>
    <property type="evidence" value="ECO:0007669"/>
    <property type="project" value="InterPro"/>
</dbReference>
<organism evidence="4 5">
    <name type="scientific">Lacibacter luteus</name>
    <dbReference type="NCBI Taxonomy" id="2508719"/>
    <lineage>
        <taxon>Bacteria</taxon>
        <taxon>Pseudomonadati</taxon>
        <taxon>Bacteroidota</taxon>
        <taxon>Chitinophagia</taxon>
        <taxon>Chitinophagales</taxon>
        <taxon>Chitinophagaceae</taxon>
        <taxon>Lacibacter</taxon>
    </lineage>
</organism>
<name>A0A4Q1CD81_9BACT</name>
<dbReference type="Proteomes" id="UP000290204">
    <property type="component" value="Unassembled WGS sequence"/>
</dbReference>
<evidence type="ECO:0000313" key="4">
    <source>
        <dbReference type="EMBL" id="RXK57534.1"/>
    </source>
</evidence>
<feature type="modified residue" description="4-aspartylphosphate" evidence="2">
    <location>
        <position position="63"/>
    </location>
</feature>
<keyword evidence="1 2" id="KW-0597">Phosphoprotein</keyword>
<dbReference type="SMART" id="SM00448">
    <property type="entry name" value="REC"/>
    <property type="match status" value="1"/>
</dbReference>
<feature type="domain" description="Response regulatory" evidence="3">
    <location>
        <begin position="12"/>
        <end position="128"/>
    </location>
</feature>
<evidence type="ECO:0000256" key="1">
    <source>
        <dbReference type="ARBA" id="ARBA00022553"/>
    </source>
</evidence>
<dbReference type="PROSITE" id="PS50110">
    <property type="entry name" value="RESPONSE_REGULATORY"/>
    <property type="match status" value="1"/>
</dbReference>
<dbReference type="OrthoDB" id="9789181at2"/>
<dbReference type="InterPro" id="IPR011006">
    <property type="entry name" value="CheY-like_superfamily"/>
</dbReference>
<evidence type="ECO:0000259" key="3">
    <source>
        <dbReference type="PROSITE" id="PS50110"/>
    </source>
</evidence>
<dbReference type="Pfam" id="PF00072">
    <property type="entry name" value="Response_reg"/>
    <property type="match status" value="1"/>
</dbReference>
<accession>A0A4Q1CD81</accession>
<dbReference type="PANTHER" id="PTHR44591">
    <property type="entry name" value="STRESS RESPONSE REGULATOR PROTEIN 1"/>
    <property type="match status" value="1"/>
</dbReference>
<dbReference type="InterPro" id="IPR050595">
    <property type="entry name" value="Bact_response_regulator"/>
</dbReference>
<protein>
    <submittedName>
        <fullName evidence="4">Response regulator</fullName>
    </submittedName>
</protein>
<evidence type="ECO:0000313" key="5">
    <source>
        <dbReference type="Proteomes" id="UP000290204"/>
    </source>
</evidence>
<keyword evidence="5" id="KW-1185">Reference proteome</keyword>
<reference evidence="4 5" key="1">
    <citation type="submission" date="2019-01" db="EMBL/GenBank/DDBJ databases">
        <title>Lacibacter sp. strain TTM-7.</title>
        <authorList>
            <person name="Chen W.-M."/>
        </authorList>
    </citation>
    <scope>NUCLEOTIDE SEQUENCE [LARGE SCALE GENOMIC DNA]</scope>
    <source>
        <strain evidence="4 5">TTM-7</strain>
    </source>
</reference>
<comment type="caution">
    <text evidence="4">The sequence shown here is derived from an EMBL/GenBank/DDBJ whole genome shotgun (WGS) entry which is preliminary data.</text>
</comment>
<dbReference type="EMBL" id="SDHW01000010">
    <property type="protein sequence ID" value="RXK57534.1"/>
    <property type="molecule type" value="Genomic_DNA"/>
</dbReference>
<dbReference type="PANTHER" id="PTHR44591:SF3">
    <property type="entry name" value="RESPONSE REGULATORY DOMAIN-CONTAINING PROTEIN"/>
    <property type="match status" value="1"/>
</dbReference>
<dbReference type="SUPFAM" id="SSF52172">
    <property type="entry name" value="CheY-like"/>
    <property type="match status" value="1"/>
</dbReference>
<proteinExistence type="predicted"/>
<dbReference type="AlphaFoldDB" id="A0A4Q1CD81"/>
<sequence length="129" mass="14629">MICSSNLNCYILVLIVDDNVSYTERIVEILSEDFQTVKFNTAVSYEDALPFVDAADLQVAMLDINLPGKSGIDLLNYIRKSNKHCKVIMITNQAFDSYRKKCLELGAEHFLDKTSDFEKIPVLLAEMLD</sequence>
<dbReference type="InterPro" id="IPR001789">
    <property type="entry name" value="Sig_transdc_resp-reg_receiver"/>
</dbReference>
<dbReference type="CDD" id="cd00156">
    <property type="entry name" value="REC"/>
    <property type="match status" value="1"/>
</dbReference>
<dbReference type="Gene3D" id="3.40.50.2300">
    <property type="match status" value="1"/>
</dbReference>